<sequence length="45" mass="4810">MTRVNVSMKALGAAQPHLCAACVTVAPSLNSIIAWKIRAVVHHWG</sequence>
<name>A0ABY5F8A0_9ACTN</name>
<reference evidence="1" key="1">
    <citation type="submission" date="2022-07" db="EMBL/GenBank/DDBJ databases">
        <title>Genomic of Streptomyces cavourensis F2.</title>
        <authorList>
            <person name="Hu S."/>
            <person name="Liang W."/>
        </authorList>
    </citation>
    <scope>NUCLEOTIDE SEQUENCE</scope>
    <source>
        <strain evidence="1">F2</strain>
    </source>
</reference>
<proteinExistence type="predicted"/>
<evidence type="ECO:0000313" key="1">
    <source>
        <dbReference type="EMBL" id="UTR79884.1"/>
    </source>
</evidence>
<organism evidence="1 2">
    <name type="scientific">Streptomyces cavourensis</name>
    <dbReference type="NCBI Taxonomy" id="67258"/>
    <lineage>
        <taxon>Bacteria</taxon>
        <taxon>Bacillati</taxon>
        <taxon>Actinomycetota</taxon>
        <taxon>Actinomycetes</taxon>
        <taxon>Kitasatosporales</taxon>
        <taxon>Streptomycetaceae</taxon>
        <taxon>Streptomyces</taxon>
    </lineage>
</organism>
<keyword evidence="2" id="KW-1185">Reference proteome</keyword>
<dbReference type="EMBL" id="CP101397">
    <property type="protein sequence ID" value="UTR79884.1"/>
    <property type="molecule type" value="Genomic_DNA"/>
</dbReference>
<gene>
    <name evidence="1" type="ORF">NLU04_16115</name>
</gene>
<dbReference type="Proteomes" id="UP001058236">
    <property type="component" value="Chromosome"/>
</dbReference>
<evidence type="ECO:0000313" key="2">
    <source>
        <dbReference type="Proteomes" id="UP001058236"/>
    </source>
</evidence>
<accession>A0ABY5F8A0</accession>
<protein>
    <submittedName>
        <fullName evidence="1">Uncharacterized protein</fullName>
    </submittedName>
</protein>